<evidence type="ECO:0000313" key="1">
    <source>
        <dbReference type="EMBL" id="KAH3856445.1"/>
    </source>
</evidence>
<reference evidence="1" key="2">
    <citation type="submission" date="2020-11" db="EMBL/GenBank/DDBJ databases">
        <authorList>
            <person name="McCartney M.A."/>
            <person name="Auch B."/>
            <person name="Kono T."/>
            <person name="Mallez S."/>
            <person name="Becker A."/>
            <person name="Gohl D.M."/>
            <person name="Silverstein K.A.T."/>
            <person name="Koren S."/>
            <person name="Bechman K.B."/>
            <person name="Herman A."/>
            <person name="Abrahante J.E."/>
            <person name="Garbe J."/>
        </authorList>
    </citation>
    <scope>NUCLEOTIDE SEQUENCE</scope>
    <source>
        <strain evidence="1">Duluth1</strain>
        <tissue evidence="1">Whole animal</tissue>
    </source>
</reference>
<gene>
    <name evidence="1" type="ORF">DPMN_099033</name>
</gene>
<keyword evidence="2" id="KW-1185">Reference proteome</keyword>
<comment type="caution">
    <text evidence="1">The sequence shown here is derived from an EMBL/GenBank/DDBJ whole genome shotgun (WGS) entry which is preliminary data.</text>
</comment>
<dbReference type="Proteomes" id="UP000828390">
    <property type="component" value="Unassembled WGS sequence"/>
</dbReference>
<dbReference type="EMBL" id="JAIWYP010000003">
    <property type="protein sequence ID" value="KAH3856445.1"/>
    <property type="molecule type" value="Genomic_DNA"/>
</dbReference>
<sequence>MTILTPSLKWQLWRRDSLHLCLWPGQSSSSNNKNNKYRSSAGPVKAAAAIRIRAKITSSIRDTFLGCPKVFLSVHRGLILTSSSPVSDVHIMKLCISIETRIEKLWFVFEAFEPATVIIGHMNQQQSSSQHSGISKVQDPCRTNYRYTPKSGASDSGGAFAAPGRAPLVCGPSGSTRNGPHAWTRSKRCFLPDMTDSPVFTLSKLHSRTAIRRLRLQRLDVEQCEKSFETLYE</sequence>
<name>A0A9D4LDB2_DREPO</name>
<proteinExistence type="predicted"/>
<protein>
    <submittedName>
        <fullName evidence="1">Uncharacterized protein</fullName>
    </submittedName>
</protein>
<evidence type="ECO:0000313" key="2">
    <source>
        <dbReference type="Proteomes" id="UP000828390"/>
    </source>
</evidence>
<accession>A0A9D4LDB2</accession>
<reference evidence="1" key="1">
    <citation type="journal article" date="2019" name="bioRxiv">
        <title>The Genome of the Zebra Mussel, Dreissena polymorpha: A Resource for Invasive Species Research.</title>
        <authorList>
            <person name="McCartney M.A."/>
            <person name="Auch B."/>
            <person name="Kono T."/>
            <person name="Mallez S."/>
            <person name="Zhang Y."/>
            <person name="Obille A."/>
            <person name="Becker A."/>
            <person name="Abrahante J.E."/>
            <person name="Garbe J."/>
            <person name="Badalamenti J.P."/>
            <person name="Herman A."/>
            <person name="Mangelson H."/>
            <person name="Liachko I."/>
            <person name="Sullivan S."/>
            <person name="Sone E.D."/>
            <person name="Koren S."/>
            <person name="Silverstein K.A.T."/>
            <person name="Beckman K.B."/>
            <person name="Gohl D.M."/>
        </authorList>
    </citation>
    <scope>NUCLEOTIDE SEQUENCE</scope>
    <source>
        <strain evidence="1">Duluth1</strain>
        <tissue evidence="1">Whole animal</tissue>
    </source>
</reference>
<organism evidence="1 2">
    <name type="scientific">Dreissena polymorpha</name>
    <name type="common">Zebra mussel</name>
    <name type="synonym">Mytilus polymorpha</name>
    <dbReference type="NCBI Taxonomy" id="45954"/>
    <lineage>
        <taxon>Eukaryota</taxon>
        <taxon>Metazoa</taxon>
        <taxon>Spiralia</taxon>
        <taxon>Lophotrochozoa</taxon>
        <taxon>Mollusca</taxon>
        <taxon>Bivalvia</taxon>
        <taxon>Autobranchia</taxon>
        <taxon>Heteroconchia</taxon>
        <taxon>Euheterodonta</taxon>
        <taxon>Imparidentia</taxon>
        <taxon>Neoheterodontei</taxon>
        <taxon>Myida</taxon>
        <taxon>Dreissenoidea</taxon>
        <taxon>Dreissenidae</taxon>
        <taxon>Dreissena</taxon>
    </lineage>
</organism>
<dbReference type="AlphaFoldDB" id="A0A9D4LDB2"/>